<gene>
    <name evidence="1" type="primary">143</name>
    <name evidence="1" type="ORF">SEA_WOFFORD_143</name>
</gene>
<keyword evidence="2" id="KW-1185">Reference proteome</keyword>
<name>A0A345M9Y7_9CAUD</name>
<proteinExistence type="predicted"/>
<dbReference type="EMBL" id="MH576968">
    <property type="protein sequence ID" value="AXH67308.1"/>
    <property type="molecule type" value="Genomic_DNA"/>
</dbReference>
<sequence>MKTCTVCGKEKDSDSFAFRNKAKGIRRAQCKSCMSDYDKSKYQTPERKQAIKENDARRRQELIDRVWAIKNNASCADCGYSNPIALEFDHLPQFQKSYNVSEMVDRRFAWSKIEEEIAKCEIVCANCHKIRTHTRDPRRVRNITVAC</sequence>
<dbReference type="Proteomes" id="UP000260216">
    <property type="component" value="Segment"/>
</dbReference>
<evidence type="ECO:0000313" key="1">
    <source>
        <dbReference type="EMBL" id="AXH67308.1"/>
    </source>
</evidence>
<dbReference type="RefSeq" id="YP_009839815.1">
    <property type="nucleotide sequence ID" value="NC_048722.1"/>
</dbReference>
<dbReference type="KEGG" id="vg:55609551"/>
<organism evidence="1 2">
    <name type="scientific">Streptomyces phage Wofford</name>
    <dbReference type="NCBI Taxonomy" id="2283267"/>
    <lineage>
        <taxon>Viruses</taxon>
        <taxon>Duplodnaviria</taxon>
        <taxon>Heunggongvirae</taxon>
        <taxon>Uroviricota</taxon>
        <taxon>Caudoviricetes</taxon>
        <taxon>Stanwilliamsviridae</taxon>
        <taxon>Boydwoodruffvirinae</taxon>
        <taxon>Karimacvirus</taxon>
        <taxon>Karimacvirus wofford</taxon>
        <taxon>Streptomyces virus Wofford</taxon>
    </lineage>
</organism>
<reference evidence="1 2" key="1">
    <citation type="submission" date="2018-07" db="EMBL/GenBank/DDBJ databases">
        <authorList>
            <person name="Wofford K.M."/>
            <person name="Typhair T.J."/>
            <person name="Gonzales M.A."/>
            <person name="Castillo J.C."/>
            <person name="Smith B.R."/>
            <person name="Klug H.M."/>
            <person name="Hughes L.E."/>
            <person name="Garlena R.A."/>
            <person name="Russell D.A."/>
            <person name="Pope W.H."/>
            <person name="Jacobs-Sera D."/>
            <person name="Hatfull G.F."/>
        </authorList>
    </citation>
    <scope>NUCLEOTIDE SEQUENCE [LARGE SCALE GENOMIC DNA]</scope>
</reference>
<protein>
    <submittedName>
        <fullName evidence="1">HNH endonuclease</fullName>
    </submittedName>
</protein>
<keyword evidence="1" id="KW-0540">Nuclease</keyword>
<keyword evidence="1" id="KW-0378">Hydrolase</keyword>
<accession>A0A345M9Y7</accession>
<dbReference type="GO" id="GO:0004519">
    <property type="term" value="F:endonuclease activity"/>
    <property type="evidence" value="ECO:0007669"/>
    <property type="project" value="UniProtKB-KW"/>
</dbReference>
<keyword evidence="1" id="KW-0255">Endonuclease</keyword>
<dbReference type="GeneID" id="55609551"/>
<evidence type="ECO:0000313" key="2">
    <source>
        <dbReference type="Proteomes" id="UP000260216"/>
    </source>
</evidence>